<sequence>MPGRWWGKAPLSITQGNGCLPKRLDSIRDEDPQTGESSSVLAATGSFARTSWPKARRSLIMRLLFCILCFTLIIAGELVAAARPARSLTFRKGSSFFYRINYKIPSVPYTAIFAAAAGFKLVWQLPSGSEATRIGRSITDVHQAVELVYESQGFNGRSCLLKNICQAMEYVSQRDGVIAKILKLLVGSYTSNSSSTGPLYCDVHVKNCPLEFIGIDDFIEQ</sequence>
<proteinExistence type="predicted"/>
<accession>A0A6V7H2U0</accession>
<keyword evidence="3" id="KW-1185">Reference proteome</keyword>
<evidence type="ECO:0000256" key="1">
    <source>
        <dbReference type="SAM" id="Phobius"/>
    </source>
</evidence>
<dbReference type="Pfam" id="PF07841">
    <property type="entry name" value="DM4_12"/>
    <property type="match status" value="1"/>
</dbReference>
<keyword evidence="1" id="KW-0472">Membrane</keyword>
<comment type="caution">
    <text evidence="2">The sequence shown here is derived from an EMBL/GenBank/DDBJ whole genome shotgun (WGS) entry which is preliminary data.</text>
</comment>
<keyword evidence="1" id="KW-0812">Transmembrane</keyword>
<dbReference type="OrthoDB" id="7526931at2759"/>
<evidence type="ECO:0000313" key="3">
    <source>
        <dbReference type="Proteomes" id="UP000752696"/>
    </source>
</evidence>
<feature type="transmembrane region" description="Helical" evidence="1">
    <location>
        <begin position="59"/>
        <end position="82"/>
    </location>
</feature>
<name>A0A6V7H2U0_9HYME</name>
<gene>
    <name evidence="2" type="ORF">MHI_LOCUS355844</name>
</gene>
<organism evidence="2 3">
    <name type="scientific">Heterotrigona itama</name>
    <dbReference type="NCBI Taxonomy" id="395501"/>
    <lineage>
        <taxon>Eukaryota</taxon>
        <taxon>Metazoa</taxon>
        <taxon>Ecdysozoa</taxon>
        <taxon>Arthropoda</taxon>
        <taxon>Hexapoda</taxon>
        <taxon>Insecta</taxon>
        <taxon>Pterygota</taxon>
        <taxon>Neoptera</taxon>
        <taxon>Endopterygota</taxon>
        <taxon>Hymenoptera</taxon>
        <taxon>Apocrita</taxon>
        <taxon>Aculeata</taxon>
        <taxon>Apoidea</taxon>
        <taxon>Anthophila</taxon>
        <taxon>Apidae</taxon>
        <taxon>Heterotrigona</taxon>
    </lineage>
</organism>
<evidence type="ECO:0000313" key="2">
    <source>
        <dbReference type="EMBL" id="CAD1473155.1"/>
    </source>
</evidence>
<dbReference type="Proteomes" id="UP000752696">
    <property type="component" value="Unassembled WGS sequence"/>
</dbReference>
<protein>
    <submittedName>
        <fullName evidence="2">Uncharacterized protein</fullName>
    </submittedName>
</protein>
<dbReference type="EMBL" id="CAJDYZ010006217">
    <property type="protein sequence ID" value="CAD1473155.1"/>
    <property type="molecule type" value="Genomic_DNA"/>
</dbReference>
<reference evidence="2" key="1">
    <citation type="submission" date="2020-07" db="EMBL/GenBank/DDBJ databases">
        <authorList>
            <person name="Nazaruddin N."/>
        </authorList>
    </citation>
    <scope>NUCLEOTIDE SEQUENCE</scope>
</reference>
<dbReference type="InterPro" id="IPR006631">
    <property type="entry name" value="DM4_12"/>
</dbReference>
<keyword evidence="1" id="KW-1133">Transmembrane helix</keyword>
<dbReference type="AlphaFoldDB" id="A0A6V7H2U0"/>